<accession>A0ABT7HLW4</accession>
<dbReference type="InterPro" id="IPR001498">
    <property type="entry name" value="Impact_N"/>
</dbReference>
<comment type="caution">
    <text evidence="3">The sequence shown here is derived from an EMBL/GenBank/DDBJ whole genome shotgun (WGS) entry which is preliminary data.</text>
</comment>
<reference evidence="3 4" key="1">
    <citation type="submission" date="2023-06" db="EMBL/GenBank/DDBJ databases">
        <title>Antibody response to the Sneathia vaginalis cytopathogenic toxin A during pregnancy.</title>
        <authorList>
            <person name="Mccoy Z.T."/>
            <person name="Serrano M.G."/>
            <person name="Spaine K."/>
            <person name="Edwards D.J."/>
            <person name="Buck G.A."/>
            <person name="Jefferson K."/>
        </authorList>
    </citation>
    <scope>NUCLEOTIDE SEQUENCE [LARGE SCALE GENOMIC DNA]</scope>
    <source>
        <strain evidence="3 4">CCUG 42621</strain>
    </source>
</reference>
<name>A0ABT7HLW4_9FUSO</name>
<dbReference type="Pfam" id="PF01205">
    <property type="entry name" value="Impact_N"/>
    <property type="match status" value="1"/>
</dbReference>
<evidence type="ECO:0000259" key="2">
    <source>
        <dbReference type="Pfam" id="PF01205"/>
    </source>
</evidence>
<proteinExistence type="inferred from homology"/>
<protein>
    <submittedName>
        <fullName evidence="3">YigZ family protein</fullName>
    </submittedName>
</protein>
<dbReference type="RefSeq" id="WP_285153020.1">
    <property type="nucleotide sequence ID" value="NZ_JASSPP010000006.1"/>
</dbReference>
<feature type="domain" description="Impact N-terminal" evidence="2">
    <location>
        <begin position="15"/>
        <end position="120"/>
    </location>
</feature>
<keyword evidence="4" id="KW-1185">Reference proteome</keyword>
<evidence type="ECO:0000313" key="3">
    <source>
        <dbReference type="EMBL" id="MDK9580751.1"/>
    </source>
</evidence>
<dbReference type="InterPro" id="IPR036956">
    <property type="entry name" value="Impact_N_sf"/>
</dbReference>
<dbReference type="Proteomes" id="UP001225134">
    <property type="component" value="Unassembled WGS sequence"/>
</dbReference>
<organism evidence="3 4">
    <name type="scientific">Sneathia sanguinegens</name>
    <dbReference type="NCBI Taxonomy" id="40543"/>
    <lineage>
        <taxon>Bacteria</taxon>
        <taxon>Fusobacteriati</taxon>
        <taxon>Fusobacteriota</taxon>
        <taxon>Fusobacteriia</taxon>
        <taxon>Fusobacteriales</taxon>
        <taxon>Leptotrichiaceae</taxon>
        <taxon>Sneathia</taxon>
    </lineage>
</organism>
<dbReference type="Gene3D" id="3.30.230.30">
    <property type="entry name" value="Impact, N-terminal domain"/>
    <property type="match status" value="1"/>
</dbReference>
<dbReference type="PANTHER" id="PTHR16301:SF20">
    <property type="entry name" value="IMPACT FAMILY MEMBER YIGZ"/>
    <property type="match status" value="1"/>
</dbReference>
<dbReference type="PANTHER" id="PTHR16301">
    <property type="entry name" value="IMPACT-RELATED"/>
    <property type="match status" value="1"/>
</dbReference>
<evidence type="ECO:0000256" key="1">
    <source>
        <dbReference type="ARBA" id="ARBA00007665"/>
    </source>
</evidence>
<dbReference type="InterPro" id="IPR023582">
    <property type="entry name" value="Impact"/>
</dbReference>
<comment type="similarity">
    <text evidence="1">Belongs to the IMPACT family.</text>
</comment>
<dbReference type="SUPFAM" id="SSF54211">
    <property type="entry name" value="Ribosomal protein S5 domain 2-like"/>
    <property type="match status" value="1"/>
</dbReference>
<dbReference type="InterPro" id="IPR020568">
    <property type="entry name" value="Ribosomal_Su5_D2-typ_SF"/>
</dbReference>
<evidence type="ECO:0000313" key="4">
    <source>
        <dbReference type="Proteomes" id="UP001225134"/>
    </source>
</evidence>
<gene>
    <name evidence="3" type="ORF">QQA45_04380</name>
</gene>
<dbReference type="EMBL" id="JASSPP010000006">
    <property type="protein sequence ID" value="MDK9580751.1"/>
    <property type="molecule type" value="Genomic_DNA"/>
</dbReference>
<sequence length="191" mass="22147">MNIMEESKTIEFIERKSKFIGYIKNVNTVEEAQKYIKEIRELHPNATHIVPVYRLIENKQEYLKYNDDGEPQGTAAKPMADIIIRKDIYNVVLLAVRYFGGIKLGAGGLIRNYARVAKELVDICTIKEYEEKVYLMLIYDYSRKALIDSLIEKTAAKNIYTSYLDKINTKILVAKSKIQNFDINEVEKIIL</sequence>